<dbReference type="EMBL" id="OA571826">
    <property type="protein sequence ID" value="CAD7204202.1"/>
    <property type="molecule type" value="Genomic_DNA"/>
</dbReference>
<organism evidence="1">
    <name type="scientific">Timema douglasi</name>
    <name type="common">Walking stick</name>
    <dbReference type="NCBI Taxonomy" id="61478"/>
    <lineage>
        <taxon>Eukaryota</taxon>
        <taxon>Metazoa</taxon>
        <taxon>Ecdysozoa</taxon>
        <taxon>Arthropoda</taxon>
        <taxon>Hexapoda</taxon>
        <taxon>Insecta</taxon>
        <taxon>Pterygota</taxon>
        <taxon>Neoptera</taxon>
        <taxon>Polyneoptera</taxon>
        <taxon>Phasmatodea</taxon>
        <taxon>Timematodea</taxon>
        <taxon>Timematoidea</taxon>
        <taxon>Timematidae</taxon>
        <taxon>Timema</taxon>
    </lineage>
</organism>
<protein>
    <submittedName>
        <fullName evidence="1">Uncharacterized protein</fullName>
    </submittedName>
</protein>
<accession>A0A7R8ZC11</accession>
<reference evidence="1" key="1">
    <citation type="submission" date="2020-11" db="EMBL/GenBank/DDBJ databases">
        <authorList>
            <person name="Tran Van P."/>
        </authorList>
    </citation>
    <scope>NUCLEOTIDE SEQUENCE</scope>
</reference>
<gene>
    <name evidence="1" type="ORF">TDIB3V08_LOCUS10363</name>
</gene>
<sequence length="295" mass="31246">MYTNLMASLVLTDSSQLTSDSRHLGIYSSPVATLVLTDSSQLTSDSQHLGIYSSPLASLVLTDSSQLTSDSRHLGIYSSSVASLVLTDSSQLTSDSQHLGIYSSPVASLVLTDSSQLTSDSQHLGIYSSPVGSLVLTDSSQPTSDSKHLAPFSAPALFLDRTGLQAEKRYICVAEVGITAVVGGTIYARSIDLQALWFEGMTGLGKLDLRSARSYEPPLVLTPVIRGRDLVENEPTLGCPLVVHWNCFGGQMVSEASSLALDLTDDDGFTRLANVLAVLSSTAEDGEIEVRISVG</sequence>
<dbReference type="AlphaFoldDB" id="A0A7R8ZC11"/>
<evidence type="ECO:0000313" key="1">
    <source>
        <dbReference type="EMBL" id="CAD7204202.1"/>
    </source>
</evidence>
<name>A0A7R8ZC11_TIMDO</name>
<proteinExistence type="predicted"/>